<dbReference type="InterPro" id="IPR001208">
    <property type="entry name" value="MCM_dom"/>
</dbReference>
<dbReference type="NCBIfam" id="TIGR00368">
    <property type="entry name" value="YifB family Mg chelatase-like AAA ATPase"/>
    <property type="match status" value="1"/>
</dbReference>
<dbReference type="InterPro" id="IPR020568">
    <property type="entry name" value="Ribosomal_Su5_D2-typ_SF"/>
</dbReference>
<gene>
    <name evidence="6" type="ORF">IAC57_05480</name>
</gene>
<dbReference type="InterPro" id="IPR027417">
    <property type="entry name" value="P-loop_NTPase"/>
</dbReference>
<dbReference type="GO" id="GO:0003677">
    <property type="term" value="F:DNA binding"/>
    <property type="evidence" value="ECO:0007669"/>
    <property type="project" value="InterPro"/>
</dbReference>
<accession>A0A9D1SGF9</accession>
<dbReference type="PANTHER" id="PTHR32039">
    <property type="entry name" value="MAGNESIUM-CHELATASE SUBUNIT CHLI"/>
    <property type="match status" value="1"/>
</dbReference>
<feature type="compositionally biased region" description="Pro residues" evidence="4">
    <location>
        <begin position="173"/>
        <end position="182"/>
    </location>
</feature>
<dbReference type="InterPro" id="IPR045006">
    <property type="entry name" value="CHLI-like"/>
</dbReference>
<comment type="similarity">
    <text evidence="1">Belongs to the Mg-chelatase subunits D/I family. ComM subfamily.</text>
</comment>
<evidence type="ECO:0000256" key="4">
    <source>
        <dbReference type="SAM" id="MobiDB-lite"/>
    </source>
</evidence>
<dbReference type="InterPro" id="IPR014721">
    <property type="entry name" value="Ribsml_uS5_D2-typ_fold_subgr"/>
</dbReference>
<name>A0A9D1SGF9_9FIRM</name>
<dbReference type="Gene3D" id="3.40.50.300">
    <property type="entry name" value="P-loop containing nucleotide triphosphate hydrolases"/>
    <property type="match status" value="1"/>
</dbReference>
<dbReference type="SMART" id="SM00382">
    <property type="entry name" value="AAA"/>
    <property type="match status" value="1"/>
</dbReference>
<dbReference type="GO" id="GO:0005524">
    <property type="term" value="F:ATP binding"/>
    <property type="evidence" value="ECO:0007669"/>
    <property type="project" value="UniProtKB-KW"/>
</dbReference>
<dbReference type="PANTHER" id="PTHR32039:SF7">
    <property type="entry name" value="COMPETENCE PROTEIN COMM"/>
    <property type="match status" value="1"/>
</dbReference>
<evidence type="ECO:0000256" key="2">
    <source>
        <dbReference type="ARBA" id="ARBA00022741"/>
    </source>
</evidence>
<dbReference type="Pfam" id="PF13335">
    <property type="entry name" value="Mg_chelatase_C"/>
    <property type="match status" value="1"/>
</dbReference>
<dbReference type="Pfam" id="PF01078">
    <property type="entry name" value="Mg_chelatase"/>
    <property type="match status" value="1"/>
</dbReference>
<feature type="domain" description="AAA+ ATPase" evidence="5">
    <location>
        <begin position="212"/>
        <end position="395"/>
    </location>
</feature>
<evidence type="ECO:0000313" key="7">
    <source>
        <dbReference type="Proteomes" id="UP000824081"/>
    </source>
</evidence>
<evidence type="ECO:0000313" key="6">
    <source>
        <dbReference type="EMBL" id="HIU59539.1"/>
    </source>
</evidence>
<dbReference type="AlphaFoldDB" id="A0A9D1SGF9"/>
<proteinExistence type="inferred from homology"/>
<dbReference type="Proteomes" id="UP000824081">
    <property type="component" value="Unassembled WGS sequence"/>
</dbReference>
<sequence>MTSKVQSYALMGLEGVPVTVEADISRGLPSYEIVGLPDAAVKESRERVRSAVRNSGFSFPAHKITVNLAPAYVKKEGSAFDLPIAVCLLRSSGELQAEAGRTVFLGELALGGELRPVTGVLPALIAARDNGFSEFIVPKGNEREAGYIRGITVYATASLRQVVDHLSGAAPLSPVPPSPYPPSETGKRTGADLAFVKGQPVARRALEVAVAGGHNILFVGPPGSGKTMLARAIPSVLPDLSFEEALEITKIHSVAGVLGEEGIVVERPFRTPHHTATTVALCGGGNRVVHPGEISLAHGGVLFLDELPEYQRATLESLRQPLEDGVITVSRSGGSVTYPASFMLCAGMNPCPCGNYGSTRRRCTCTPTEIRRYRARISGPLLDRIDIQVEVDGVDYEALASDRTEEPSAEVKRRASAARRIQKQRFGSDQMTNSRMGEKELAEYCRLSSECEEIFRESFDRLRLSARARARILKVARTIADLAYSEEILPDHLYEAISYRTYGAGTDSV</sequence>
<evidence type="ECO:0000259" key="5">
    <source>
        <dbReference type="SMART" id="SM00382"/>
    </source>
</evidence>
<keyword evidence="3" id="KW-0067">ATP-binding</keyword>
<organism evidence="6 7">
    <name type="scientific">Candidatus Scatosoma pullistercoris</name>
    <dbReference type="NCBI Taxonomy" id="2840934"/>
    <lineage>
        <taxon>Bacteria</taxon>
        <taxon>Bacillati</taxon>
        <taxon>Bacillota</taxon>
        <taxon>Clostridia</taxon>
        <taxon>Candidatus Scatosoma</taxon>
    </lineage>
</organism>
<dbReference type="SUPFAM" id="SSF54211">
    <property type="entry name" value="Ribosomal protein S5 domain 2-like"/>
    <property type="match status" value="1"/>
</dbReference>
<protein>
    <submittedName>
        <fullName evidence="6">YifB family Mg chelatase-like AAA ATPase</fullName>
    </submittedName>
</protein>
<evidence type="ECO:0000256" key="1">
    <source>
        <dbReference type="ARBA" id="ARBA00006354"/>
    </source>
</evidence>
<reference evidence="6" key="1">
    <citation type="submission" date="2020-10" db="EMBL/GenBank/DDBJ databases">
        <authorList>
            <person name="Gilroy R."/>
        </authorList>
    </citation>
    <scope>NUCLEOTIDE SEQUENCE</scope>
    <source>
        <strain evidence="6">11687</strain>
    </source>
</reference>
<evidence type="ECO:0000256" key="3">
    <source>
        <dbReference type="ARBA" id="ARBA00022840"/>
    </source>
</evidence>
<dbReference type="PRINTS" id="PR01657">
    <property type="entry name" value="MCMFAMILY"/>
</dbReference>
<dbReference type="Gene3D" id="3.30.230.10">
    <property type="match status" value="1"/>
</dbReference>
<dbReference type="InterPro" id="IPR004482">
    <property type="entry name" value="Mg_chelat-rel"/>
</dbReference>
<comment type="caution">
    <text evidence="6">The sequence shown here is derived from an EMBL/GenBank/DDBJ whole genome shotgun (WGS) entry which is preliminary data.</text>
</comment>
<dbReference type="InterPro" id="IPR003593">
    <property type="entry name" value="AAA+_ATPase"/>
</dbReference>
<dbReference type="InterPro" id="IPR000523">
    <property type="entry name" value="Mg_chelatse_chII-like_cat_dom"/>
</dbReference>
<dbReference type="EMBL" id="DVMZ01000144">
    <property type="protein sequence ID" value="HIU59539.1"/>
    <property type="molecule type" value="Genomic_DNA"/>
</dbReference>
<dbReference type="InterPro" id="IPR025158">
    <property type="entry name" value="Mg_chelat-rel_C"/>
</dbReference>
<feature type="region of interest" description="Disordered" evidence="4">
    <location>
        <begin position="170"/>
        <end position="189"/>
    </location>
</feature>
<dbReference type="Pfam" id="PF13541">
    <property type="entry name" value="ChlI"/>
    <property type="match status" value="1"/>
</dbReference>
<reference evidence="6" key="2">
    <citation type="journal article" date="2021" name="PeerJ">
        <title>Extensive microbial diversity within the chicken gut microbiome revealed by metagenomics and culture.</title>
        <authorList>
            <person name="Gilroy R."/>
            <person name="Ravi A."/>
            <person name="Getino M."/>
            <person name="Pursley I."/>
            <person name="Horton D.L."/>
            <person name="Alikhan N.F."/>
            <person name="Baker D."/>
            <person name="Gharbi K."/>
            <person name="Hall N."/>
            <person name="Watson M."/>
            <person name="Adriaenssens E.M."/>
            <person name="Foster-Nyarko E."/>
            <person name="Jarju S."/>
            <person name="Secka A."/>
            <person name="Antonio M."/>
            <person name="Oren A."/>
            <person name="Chaudhuri R.R."/>
            <person name="La Ragione R."/>
            <person name="Hildebrand F."/>
            <person name="Pallen M.J."/>
        </authorList>
    </citation>
    <scope>NUCLEOTIDE SEQUENCE</scope>
    <source>
        <strain evidence="6">11687</strain>
    </source>
</reference>
<keyword evidence="2" id="KW-0547">Nucleotide-binding</keyword>
<dbReference type="SUPFAM" id="SSF52540">
    <property type="entry name" value="P-loop containing nucleoside triphosphate hydrolases"/>
    <property type="match status" value="1"/>
</dbReference>